<protein>
    <submittedName>
        <fullName evidence="2">Uncharacterized protein</fullName>
    </submittedName>
</protein>
<dbReference type="AlphaFoldDB" id="A0A1F5V8T3"/>
<dbReference type="EMBL" id="MFGW01000217">
    <property type="protein sequence ID" value="OGF59321.1"/>
    <property type="molecule type" value="Genomic_DNA"/>
</dbReference>
<evidence type="ECO:0000313" key="3">
    <source>
        <dbReference type="Proteomes" id="UP000178943"/>
    </source>
</evidence>
<keyword evidence="1" id="KW-0812">Transmembrane</keyword>
<name>A0A1F5V8T3_9BACT</name>
<feature type="transmembrane region" description="Helical" evidence="1">
    <location>
        <begin position="94"/>
        <end position="113"/>
    </location>
</feature>
<feature type="transmembrane region" description="Helical" evidence="1">
    <location>
        <begin position="33"/>
        <end position="57"/>
    </location>
</feature>
<sequence>MNKKRYLLLHVIAIIAIILMLAIYTYFKFYLIYGANFLLIVLLSLFAYLLVLLALKAHHKPTKKGVERIMNVLIMLSIIAAAIIINAIDNTYMMPVIIIAGLILTYFWIKLIFLREKI</sequence>
<comment type="caution">
    <text evidence="2">The sequence shown here is derived from an EMBL/GenBank/DDBJ whole genome shotgun (WGS) entry which is preliminary data.</text>
</comment>
<keyword evidence="1" id="KW-1133">Transmembrane helix</keyword>
<keyword evidence="1" id="KW-0472">Membrane</keyword>
<evidence type="ECO:0000313" key="2">
    <source>
        <dbReference type="EMBL" id="OGF59321.1"/>
    </source>
</evidence>
<feature type="transmembrane region" description="Helical" evidence="1">
    <location>
        <begin position="7"/>
        <end position="27"/>
    </location>
</feature>
<dbReference type="Proteomes" id="UP000178943">
    <property type="component" value="Unassembled WGS sequence"/>
</dbReference>
<reference evidence="2 3" key="1">
    <citation type="journal article" date="2016" name="Nat. Commun.">
        <title>Thousands of microbial genomes shed light on interconnected biogeochemical processes in an aquifer system.</title>
        <authorList>
            <person name="Anantharaman K."/>
            <person name="Brown C.T."/>
            <person name="Hug L.A."/>
            <person name="Sharon I."/>
            <person name="Castelle C.J."/>
            <person name="Probst A.J."/>
            <person name="Thomas B.C."/>
            <person name="Singh A."/>
            <person name="Wilkins M.J."/>
            <person name="Karaoz U."/>
            <person name="Brodie E.L."/>
            <person name="Williams K.H."/>
            <person name="Hubbard S.S."/>
            <person name="Banfield J.F."/>
        </authorList>
    </citation>
    <scope>NUCLEOTIDE SEQUENCE [LARGE SCALE GENOMIC DNA]</scope>
</reference>
<organism evidence="2 3">
    <name type="scientific">Candidatus Fischerbacteria bacterium RBG_13_37_8</name>
    <dbReference type="NCBI Taxonomy" id="1817863"/>
    <lineage>
        <taxon>Bacteria</taxon>
        <taxon>Candidatus Fischeribacteriota</taxon>
    </lineage>
</organism>
<gene>
    <name evidence="2" type="ORF">A2Y62_13605</name>
</gene>
<evidence type="ECO:0000256" key="1">
    <source>
        <dbReference type="SAM" id="Phobius"/>
    </source>
</evidence>
<feature type="transmembrane region" description="Helical" evidence="1">
    <location>
        <begin position="69"/>
        <end position="88"/>
    </location>
</feature>
<proteinExistence type="predicted"/>
<accession>A0A1F5V8T3</accession>